<accession>A0AAD6UKX6</accession>
<feature type="region of interest" description="Disordered" evidence="1">
    <location>
        <begin position="132"/>
        <end position="178"/>
    </location>
</feature>
<feature type="compositionally biased region" description="Polar residues" evidence="1">
    <location>
        <begin position="132"/>
        <end position="154"/>
    </location>
</feature>
<dbReference type="AlphaFoldDB" id="A0AAD6UKX6"/>
<evidence type="ECO:0000256" key="1">
    <source>
        <dbReference type="SAM" id="MobiDB-lite"/>
    </source>
</evidence>
<feature type="compositionally biased region" description="Basic and acidic residues" evidence="1">
    <location>
        <begin position="157"/>
        <end position="173"/>
    </location>
</feature>
<dbReference type="Proteomes" id="UP001219525">
    <property type="component" value="Unassembled WGS sequence"/>
</dbReference>
<evidence type="ECO:0000313" key="2">
    <source>
        <dbReference type="EMBL" id="KAJ7189391.1"/>
    </source>
</evidence>
<sequence length="197" mass="21452">MDNSIQKPGFQHPYLETRVPRNPLWVGGDAELLPTAADISGRFFSVRFTWGTGFGYTYSSSALGALDPTSSAAIEGTTKGRHLWALITVIPATPQYSPSHYDAVPSFLPSSSTGTVSFDDVTLSRNDVDTSANLSSFDHTSGASTPVQKATRAQRQQHREAKLSPGRREEHGACIRKKAHDYVESGNRGNLDKSPLW</sequence>
<dbReference type="EMBL" id="JARJCW010000179">
    <property type="protein sequence ID" value="KAJ7189391.1"/>
    <property type="molecule type" value="Genomic_DNA"/>
</dbReference>
<gene>
    <name evidence="2" type="ORF">GGX14DRAFT_609375</name>
</gene>
<name>A0AAD6UKX6_9AGAR</name>
<comment type="caution">
    <text evidence="2">The sequence shown here is derived from an EMBL/GenBank/DDBJ whole genome shotgun (WGS) entry which is preliminary data.</text>
</comment>
<evidence type="ECO:0000313" key="3">
    <source>
        <dbReference type="Proteomes" id="UP001219525"/>
    </source>
</evidence>
<reference evidence="2" key="1">
    <citation type="submission" date="2023-03" db="EMBL/GenBank/DDBJ databases">
        <title>Massive genome expansion in bonnet fungi (Mycena s.s.) driven by repeated elements and novel gene families across ecological guilds.</title>
        <authorList>
            <consortium name="Lawrence Berkeley National Laboratory"/>
            <person name="Harder C.B."/>
            <person name="Miyauchi S."/>
            <person name="Viragh M."/>
            <person name="Kuo A."/>
            <person name="Thoen E."/>
            <person name="Andreopoulos B."/>
            <person name="Lu D."/>
            <person name="Skrede I."/>
            <person name="Drula E."/>
            <person name="Henrissat B."/>
            <person name="Morin E."/>
            <person name="Kohler A."/>
            <person name="Barry K."/>
            <person name="LaButti K."/>
            <person name="Morin E."/>
            <person name="Salamov A."/>
            <person name="Lipzen A."/>
            <person name="Mereny Z."/>
            <person name="Hegedus B."/>
            <person name="Baldrian P."/>
            <person name="Stursova M."/>
            <person name="Weitz H."/>
            <person name="Taylor A."/>
            <person name="Grigoriev I.V."/>
            <person name="Nagy L.G."/>
            <person name="Martin F."/>
            <person name="Kauserud H."/>
        </authorList>
    </citation>
    <scope>NUCLEOTIDE SEQUENCE</scope>
    <source>
        <strain evidence="2">9144</strain>
    </source>
</reference>
<protein>
    <submittedName>
        <fullName evidence="2">Uncharacterized protein</fullName>
    </submittedName>
</protein>
<keyword evidence="3" id="KW-1185">Reference proteome</keyword>
<proteinExistence type="predicted"/>
<organism evidence="2 3">
    <name type="scientific">Mycena pura</name>
    <dbReference type="NCBI Taxonomy" id="153505"/>
    <lineage>
        <taxon>Eukaryota</taxon>
        <taxon>Fungi</taxon>
        <taxon>Dikarya</taxon>
        <taxon>Basidiomycota</taxon>
        <taxon>Agaricomycotina</taxon>
        <taxon>Agaricomycetes</taxon>
        <taxon>Agaricomycetidae</taxon>
        <taxon>Agaricales</taxon>
        <taxon>Marasmiineae</taxon>
        <taxon>Mycenaceae</taxon>
        <taxon>Mycena</taxon>
    </lineage>
</organism>